<dbReference type="KEGG" id="maes:Ga0123461_0529"/>
<dbReference type="Proteomes" id="UP000231701">
    <property type="component" value="Chromosome"/>
</dbReference>
<evidence type="ECO:0000313" key="2">
    <source>
        <dbReference type="EMBL" id="ATX78966.1"/>
    </source>
</evidence>
<feature type="transmembrane region" description="Helical" evidence="1">
    <location>
        <begin position="21"/>
        <end position="43"/>
    </location>
</feature>
<evidence type="ECO:0000256" key="1">
    <source>
        <dbReference type="SAM" id="Phobius"/>
    </source>
</evidence>
<proteinExistence type="predicted"/>
<evidence type="ECO:0000313" key="3">
    <source>
        <dbReference type="Proteomes" id="UP000231701"/>
    </source>
</evidence>
<keyword evidence="3" id="KW-1185">Reference proteome</keyword>
<dbReference type="InterPro" id="IPR007813">
    <property type="entry name" value="PilN"/>
</dbReference>
<dbReference type="PANTHER" id="PTHR40278">
    <property type="entry name" value="DNA UTILIZATION PROTEIN HOFN"/>
    <property type="match status" value="1"/>
</dbReference>
<dbReference type="PANTHER" id="PTHR40278:SF1">
    <property type="entry name" value="DNA UTILIZATION PROTEIN HOFN"/>
    <property type="match status" value="1"/>
</dbReference>
<sequence>MIRINLIPYRNARRQQKIMQHVGIFFAVIVVALLLTLGVHSTISMQLYDLKEETLSLQQQNAELKKKIGKIKDLASLRADVERKLAIIDRLQAGRFRSLNTLHEIAKVIPDNVWIKSIKDRGENIELSGLGESNKAVANFMRKLDSSPLFSNIQLLVISRVAVDGRAVREFSLNLSRTEELSESSNAEAAANKGGRG</sequence>
<keyword evidence="1" id="KW-0472">Membrane</keyword>
<protein>
    <submittedName>
        <fullName evidence="2">Type IV pilus assembly protein PilN</fullName>
    </submittedName>
</protein>
<dbReference type="AlphaFoldDB" id="A0A2K8L3Z6"/>
<dbReference type="InterPro" id="IPR052534">
    <property type="entry name" value="Extracell_DNA_Util/SecSys_Comp"/>
</dbReference>
<dbReference type="RefSeq" id="WP_100276914.1">
    <property type="nucleotide sequence ID" value="NZ_CP018799.1"/>
</dbReference>
<dbReference type="Pfam" id="PF05137">
    <property type="entry name" value="PilN"/>
    <property type="match status" value="1"/>
</dbReference>
<gene>
    <name evidence="2" type="ORF">Ga0123461_0529</name>
</gene>
<dbReference type="OrthoDB" id="5296173at2"/>
<accession>A0A2K8L3Z6</accession>
<keyword evidence="1" id="KW-0812">Transmembrane</keyword>
<dbReference type="EMBL" id="CP018799">
    <property type="protein sequence ID" value="ATX78966.1"/>
    <property type="molecule type" value="Genomic_DNA"/>
</dbReference>
<keyword evidence="1" id="KW-1133">Transmembrane helix</keyword>
<name>A0A2K8L3Z6_MARES</name>
<organism evidence="2 3">
    <name type="scientific">Mariprofundus aestuarium</name>
    <dbReference type="NCBI Taxonomy" id="1921086"/>
    <lineage>
        <taxon>Bacteria</taxon>
        <taxon>Pseudomonadati</taxon>
        <taxon>Pseudomonadota</taxon>
        <taxon>Candidatius Mariprofundia</taxon>
        <taxon>Mariprofundales</taxon>
        <taxon>Mariprofundaceae</taxon>
        <taxon>Mariprofundus</taxon>
    </lineage>
</organism>
<reference evidence="2 3" key="1">
    <citation type="submission" date="2016-12" db="EMBL/GenBank/DDBJ databases">
        <title>Isolation and genomic insights into novel planktonic Zetaproteobacteria from stratified waters of the Chesapeake Bay.</title>
        <authorList>
            <person name="McAllister S.M."/>
            <person name="Kato S."/>
            <person name="Chan C.S."/>
            <person name="Chiu B.K."/>
            <person name="Field E.K."/>
        </authorList>
    </citation>
    <scope>NUCLEOTIDE SEQUENCE [LARGE SCALE GENOMIC DNA]</scope>
    <source>
        <strain evidence="2 3">CP-5</strain>
    </source>
</reference>